<dbReference type="Pfam" id="PF00106">
    <property type="entry name" value="adh_short"/>
    <property type="match status" value="1"/>
</dbReference>
<evidence type="ECO:0000313" key="4">
    <source>
        <dbReference type="EMBL" id="MEQ1408720.1"/>
    </source>
</evidence>
<evidence type="ECO:0000256" key="3">
    <source>
        <dbReference type="RuleBase" id="RU000363"/>
    </source>
</evidence>
<keyword evidence="2" id="KW-0560">Oxidoreductase</keyword>
<evidence type="ECO:0000313" key="5">
    <source>
        <dbReference type="Proteomes" id="UP001496627"/>
    </source>
</evidence>
<dbReference type="InterPro" id="IPR020904">
    <property type="entry name" value="Sc_DH/Rdtase_CS"/>
</dbReference>
<comment type="similarity">
    <text evidence="1 3">Belongs to the short-chain dehydrogenases/reductases (SDR) family.</text>
</comment>
<dbReference type="PRINTS" id="PR00080">
    <property type="entry name" value="SDRFAMILY"/>
</dbReference>
<reference evidence="4 5" key="1">
    <citation type="submission" date="2024-05" db="EMBL/GenBank/DDBJ databases">
        <title>Neorhizobium sp. Rsf11, a plant growth promoting and heavy metal resistant PAH-degrader.</title>
        <authorList>
            <person name="Golubev S.N."/>
            <person name="Muratova A.Y."/>
            <person name="Markelova M.I."/>
        </authorList>
    </citation>
    <scope>NUCLEOTIDE SEQUENCE [LARGE SCALE GENOMIC DNA]</scope>
    <source>
        <strain evidence="4 5">Rsf11</strain>
    </source>
</reference>
<dbReference type="PRINTS" id="PR00081">
    <property type="entry name" value="GDHRDH"/>
</dbReference>
<dbReference type="PANTHER" id="PTHR44196:SF1">
    <property type="entry name" value="DEHYDROGENASE_REDUCTASE SDR FAMILY MEMBER 7B"/>
    <property type="match status" value="1"/>
</dbReference>
<sequence>MADEKVVLISGANRGIGAAAAEAFAAGGWRVSLGMRSPVLPVWADENRHQVCGYDATDPKAGERWVAAALARFGRIDAIIANAGVMVAKTVIEAEDEDLDAMLTVNVRAPRQLARAAWEPLAAGGQGRIIIIASLSGKRVKSARSGTYSVSKFAAVGLAHALRHAGFDQGIRATAVCPGFVATDMARGLTDRDDRMMTSPDDLARIIVMLVSLPNEASVAEFAINCQLEESF</sequence>
<dbReference type="PROSITE" id="PS00061">
    <property type="entry name" value="ADH_SHORT"/>
    <property type="match status" value="1"/>
</dbReference>
<dbReference type="Gene3D" id="3.40.50.720">
    <property type="entry name" value="NAD(P)-binding Rossmann-like Domain"/>
    <property type="match status" value="1"/>
</dbReference>
<dbReference type="PANTHER" id="PTHR44196">
    <property type="entry name" value="DEHYDROGENASE/REDUCTASE SDR FAMILY MEMBER 7B"/>
    <property type="match status" value="1"/>
</dbReference>
<dbReference type="EMBL" id="JBEAAL010000029">
    <property type="protein sequence ID" value="MEQ1408720.1"/>
    <property type="molecule type" value="Genomic_DNA"/>
</dbReference>
<evidence type="ECO:0000256" key="1">
    <source>
        <dbReference type="ARBA" id="ARBA00006484"/>
    </source>
</evidence>
<dbReference type="SUPFAM" id="SSF51735">
    <property type="entry name" value="NAD(P)-binding Rossmann-fold domains"/>
    <property type="match status" value="1"/>
</dbReference>
<dbReference type="InterPro" id="IPR036291">
    <property type="entry name" value="NAD(P)-bd_dom_sf"/>
</dbReference>
<dbReference type="Proteomes" id="UP001496627">
    <property type="component" value="Unassembled WGS sequence"/>
</dbReference>
<evidence type="ECO:0000256" key="2">
    <source>
        <dbReference type="ARBA" id="ARBA00023002"/>
    </source>
</evidence>
<protein>
    <submittedName>
        <fullName evidence="4">SDR family NAD(P)-dependent oxidoreductase</fullName>
    </submittedName>
</protein>
<gene>
    <name evidence="4" type="ORF">ABK249_27675</name>
</gene>
<keyword evidence="5" id="KW-1185">Reference proteome</keyword>
<comment type="caution">
    <text evidence="4">The sequence shown here is derived from an EMBL/GenBank/DDBJ whole genome shotgun (WGS) entry which is preliminary data.</text>
</comment>
<proteinExistence type="inferred from homology"/>
<dbReference type="InterPro" id="IPR002347">
    <property type="entry name" value="SDR_fam"/>
</dbReference>
<name>A0ABV0MA61_9HYPH</name>
<dbReference type="RefSeq" id="WP_348864647.1">
    <property type="nucleotide sequence ID" value="NZ_JBEAAL010000029.1"/>
</dbReference>
<accession>A0ABV0MA61</accession>
<organism evidence="4 5">
    <name type="scientific">Neorhizobium phenanthreniclasticum</name>
    <dbReference type="NCBI Taxonomy" id="3157917"/>
    <lineage>
        <taxon>Bacteria</taxon>
        <taxon>Pseudomonadati</taxon>
        <taxon>Pseudomonadota</taxon>
        <taxon>Alphaproteobacteria</taxon>
        <taxon>Hyphomicrobiales</taxon>
        <taxon>Rhizobiaceae</taxon>
        <taxon>Rhizobium/Agrobacterium group</taxon>
        <taxon>Neorhizobium</taxon>
    </lineage>
</organism>